<proteinExistence type="predicted"/>
<evidence type="ECO:0000313" key="2">
    <source>
        <dbReference type="Proteomes" id="UP000266313"/>
    </source>
</evidence>
<dbReference type="Proteomes" id="UP000266313">
    <property type="component" value="Chromosome"/>
</dbReference>
<dbReference type="KEGG" id="mmai:sS8_0763"/>
<gene>
    <name evidence="1" type="ORF">sS8_0763</name>
</gene>
<dbReference type="EMBL" id="AP017928">
    <property type="protein sequence ID" value="BBA32728.1"/>
    <property type="molecule type" value="Genomic_DNA"/>
</dbReference>
<accession>A0A250KMD5</accession>
<keyword evidence="2" id="KW-1185">Reference proteome</keyword>
<dbReference type="RefSeq" id="WP_119628466.1">
    <property type="nucleotide sequence ID" value="NZ_AP017928.1"/>
</dbReference>
<reference evidence="1 2" key="1">
    <citation type="submission" date="2016-12" db="EMBL/GenBank/DDBJ databases">
        <title>Genome sequencing of Methylocaldum marinum.</title>
        <authorList>
            <person name="Takeuchi M."/>
            <person name="Kamagata Y."/>
            <person name="Hiraoka S."/>
            <person name="Oshima K."/>
            <person name="Hattori M."/>
            <person name="Iwasaki W."/>
        </authorList>
    </citation>
    <scope>NUCLEOTIDE SEQUENCE [LARGE SCALE GENOMIC DNA]</scope>
    <source>
        <strain evidence="1 2">S8</strain>
    </source>
</reference>
<sequence length="99" mass="11748">MPIDPEDIRFIEEMVKQLDATIGELAERESALRNTIGSARVEEVRALWNQTLDRQEELELRRSLDWRERELLWLWTRQRRIHATRALAGQAVMRSPPKV</sequence>
<dbReference type="AlphaFoldDB" id="A0A250KMD5"/>
<name>A0A250KMD5_9GAMM</name>
<evidence type="ECO:0000313" key="1">
    <source>
        <dbReference type="EMBL" id="BBA32728.1"/>
    </source>
</evidence>
<protein>
    <submittedName>
        <fullName evidence="1">Uncharacterized protein</fullName>
    </submittedName>
</protein>
<organism evidence="1 2">
    <name type="scientific">Methylocaldum marinum</name>
    <dbReference type="NCBI Taxonomy" id="1432792"/>
    <lineage>
        <taxon>Bacteria</taxon>
        <taxon>Pseudomonadati</taxon>
        <taxon>Pseudomonadota</taxon>
        <taxon>Gammaproteobacteria</taxon>
        <taxon>Methylococcales</taxon>
        <taxon>Methylococcaceae</taxon>
        <taxon>Methylocaldum</taxon>
    </lineage>
</organism>
<dbReference type="OrthoDB" id="5572147at2"/>